<reference evidence="1 2" key="1">
    <citation type="journal article" date="2014" name="Genome Announc.">
        <title>Draft Genome Sequence of the Haloacid-Degrading Burkholderia caribensis Strain MBA4.</title>
        <authorList>
            <person name="Pan Y."/>
            <person name="Kong K.F."/>
            <person name="Tsang J.S."/>
        </authorList>
    </citation>
    <scope>NUCLEOTIDE SEQUENCE [LARGE SCALE GENOMIC DNA]</scope>
    <source>
        <strain evidence="1 2">MBA4</strain>
        <plasmid evidence="2">Plasmid</plasmid>
    </source>
</reference>
<evidence type="ECO:0000313" key="1">
    <source>
        <dbReference type="EMBL" id="ALL70770.1"/>
    </source>
</evidence>
<dbReference type="Proteomes" id="UP000019146">
    <property type="component" value="Plasmid unnamed"/>
</dbReference>
<evidence type="ECO:0000313" key="2">
    <source>
        <dbReference type="Proteomes" id="UP000019146"/>
    </source>
</evidence>
<sequence>MSPWARVLCHAPLIRVAADCSRFVYRCRSTRQVVVPVFGFQRDHAKPAELGVERRLALS</sequence>
<proteinExistence type="predicted"/>
<name>A0A0P0RPB4_9BURK</name>
<dbReference type="KEGG" id="bcai:K788_0004262"/>
<accession>A0A0P0RPB4</accession>
<geneLocation type="plasmid" evidence="2"/>
<gene>
    <name evidence="1" type="ORF">K788_0004262</name>
</gene>
<dbReference type="EMBL" id="CP012748">
    <property type="protein sequence ID" value="ALL70770.1"/>
    <property type="molecule type" value="Genomic_DNA"/>
</dbReference>
<organism evidence="1 2">
    <name type="scientific">Paraburkholderia caribensis MBA4</name>
    <dbReference type="NCBI Taxonomy" id="1323664"/>
    <lineage>
        <taxon>Bacteria</taxon>
        <taxon>Pseudomonadati</taxon>
        <taxon>Pseudomonadota</taxon>
        <taxon>Betaproteobacteria</taxon>
        <taxon>Burkholderiales</taxon>
        <taxon>Burkholderiaceae</taxon>
        <taxon>Paraburkholderia</taxon>
    </lineage>
</organism>
<protein>
    <submittedName>
        <fullName evidence="1">Uncharacterized protein</fullName>
    </submittedName>
</protein>
<keyword evidence="1" id="KW-0614">Plasmid</keyword>
<dbReference type="AlphaFoldDB" id="A0A0P0RPB4"/>